<dbReference type="Pfam" id="PF04860">
    <property type="entry name" value="Phage_portal"/>
    <property type="match status" value="1"/>
</dbReference>
<comment type="caution">
    <text evidence="1">The sequence shown here is derived from an EMBL/GenBank/DDBJ whole genome shotgun (WGS) entry which is preliminary data.</text>
</comment>
<dbReference type="EMBL" id="AHYR01000004">
    <property type="protein sequence ID" value="EOT42753.1"/>
    <property type="molecule type" value="Genomic_DNA"/>
</dbReference>
<gene>
    <name evidence="1" type="ORF">OMK_01114</name>
</gene>
<dbReference type="STRING" id="44009.RV01_GL002512"/>
<dbReference type="InterPro" id="IPR006944">
    <property type="entry name" value="Phage/GTA_portal"/>
</dbReference>
<accession>S1NXB8</accession>
<dbReference type="AlphaFoldDB" id="S1NXB8"/>
<evidence type="ECO:0008006" key="3">
    <source>
        <dbReference type="Google" id="ProtNLM"/>
    </source>
</evidence>
<name>S1NXB8_9ENTE</name>
<dbReference type="PATRIC" id="fig|1139219.3.peg.1078"/>
<organism evidence="1 2">
    <name type="scientific">Enterococcus dispar ATCC 51266</name>
    <dbReference type="NCBI Taxonomy" id="1139219"/>
    <lineage>
        <taxon>Bacteria</taxon>
        <taxon>Bacillati</taxon>
        <taxon>Bacillota</taxon>
        <taxon>Bacilli</taxon>
        <taxon>Lactobacillales</taxon>
        <taxon>Enterococcaceae</taxon>
        <taxon>Enterococcus</taxon>
    </lineage>
</organism>
<dbReference type="eggNOG" id="COG4695">
    <property type="taxonomic scope" value="Bacteria"/>
</dbReference>
<protein>
    <recommendedName>
        <fullName evidence="3">HK97 family phage portal protein</fullName>
    </recommendedName>
</protein>
<reference evidence="1 2" key="1">
    <citation type="submission" date="2013-03" db="EMBL/GenBank/DDBJ databases">
        <title>The Genome Sequence of Enterococcus dispar ATCC_51266 (Illumina only assembly).</title>
        <authorList>
            <consortium name="The Broad Institute Genomics Platform"/>
            <consortium name="The Broad Institute Genome Sequencing Center for Infectious Disease"/>
            <person name="Earl A."/>
            <person name="Russ C."/>
            <person name="Gilmore M."/>
            <person name="Surin D."/>
            <person name="Walker B."/>
            <person name="Young S."/>
            <person name="Zeng Q."/>
            <person name="Gargeya S."/>
            <person name="Fitzgerald M."/>
            <person name="Haas B."/>
            <person name="Abouelleil A."/>
            <person name="Allen A.W."/>
            <person name="Alvarado L."/>
            <person name="Arachchi H.M."/>
            <person name="Berlin A.M."/>
            <person name="Chapman S.B."/>
            <person name="Gainer-Dewar J."/>
            <person name="Goldberg J."/>
            <person name="Griggs A."/>
            <person name="Gujja S."/>
            <person name="Hansen M."/>
            <person name="Howarth C."/>
            <person name="Imamovic A."/>
            <person name="Ireland A."/>
            <person name="Larimer J."/>
            <person name="McCowan C."/>
            <person name="Murphy C."/>
            <person name="Pearson M."/>
            <person name="Poon T.W."/>
            <person name="Priest M."/>
            <person name="Roberts A."/>
            <person name="Saif S."/>
            <person name="Shea T."/>
            <person name="Sisk P."/>
            <person name="Sykes S."/>
            <person name="Wortman J."/>
            <person name="Nusbaum C."/>
            <person name="Birren B."/>
        </authorList>
    </citation>
    <scope>NUCLEOTIDE SEQUENCE [LARGE SCALE GENOMIC DNA]</scope>
    <source>
        <strain evidence="1 2">ATCC 51266</strain>
    </source>
</reference>
<proteinExistence type="predicted"/>
<dbReference type="Proteomes" id="UP000014127">
    <property type="component" value="Unassembled WGS sequence"/>
</dbReference>
<keyword evidence="2" id="KW-1185">Reference proteome</keyword>
<sequence>MVVVPFYENGELAELEIADSAVINNATVTLYINSERYVLPIGNVWIFENPKQNLSVQLNQVTTLIDDALRALSYKVNEKPSTLRGFLKLPTKAEDGELKKKAQDRVKNIMETAADGEIGYLQKDEEFQELNNTYGTASKEEMEFLKQQLYNSFGINEDLFTCDYNEDQYRAYYQSVLKLYIRVIAEEINRKYFTKTARTQGQKLLFYVDLFDIASLKDLNEFAFKQKYSGNMNSNEIREIFGYGAYEGGEIFETNKNAVQIGIGGGEEVE</sequence>
<evidence type="ECO:0000313" key="2">
    <source>
        <dbReference type="Proteomes" id="UP000014127"/>
    </source>
</evidence>
<dbReference type="HOGENOM" id="CLU_902899_0_0_9"/>
<evidence type="ECO:0000313" key="1">
    <source>
        <dbReference type="EMBL" id="EOT42753.1"/>
    </source>
</evidence>